<name>A0A831TE58_9BACT</name>
<dbReference type="AlphaFoldDB" id="A0A831TE58"/>
<keyword evidence="1" id="KW-0328">Glycosyltransferase</keyword>
<evidence type="ECO:0000256" key="2">
    <source>
        <dbReference type="ARBA" id="ARBA00022679"/>
    </source>
</evidence>
<dbReference type="CDD" id="cd03789">
    <property type="entry name" value="GT9_LPS_heptosyltransferase"/>
    <property type="match status" value="1"/>
</dbReference>
<dbReference type="InterPro" id="IPR051199">
    <property type="entry name" value="LPS_LOS_Heptosyltrfase"/>
</dbReference>
<dbReference type="PANTHER" id="PTHR30160:SF1">
    <property type="entry name" value="LIPOPOLYSACCHARIDE 1,2-N-ACETYLGLUCOSAMINETRANSFERASE-RELATED"/>
    <property type="match status" value="1"/>
</dbReference>
<keyword evidence="2 3" id="KW-0808">Transferase</keyword>
<sequence>MPVQSVRARPPSRIGILRALHLGDLLLAVPALRSIRAGFPEAEITLIGLPWASDFVRRFSHYLDRFVEFAGDPGIPEVDFDGERSAQFLADQRAYRYDLVIQMHGNGQTSNPCAIALGGRYTAGYYVGDPPGGLDLAFPYPSDQPEVVRNLALARSLGCPNCGTALEFPLHESDRAEAAQLLEPFQQPGRPCIGLHAGARAPARRWPAERFAAVGDTLARRFGALIVLTGSRSELPLVESVARKMTAPPLVAAGKTSLGGLAAVIERLDLFISNDTGPAHLAVATDTPSITIFGPADYRRWAPFDRERHRIIREPVPCSPCPHWVCPIDHRCLRSVQAEHVIELAGQLLEMGERRCIA</sequence>
<dbReference type="GO" id="GO:0008713">
    <property type="term" value="F:ADP-heptose-lipopolysaccharide heptosyltransferase activity"/>
    <property type="evidence" value="ECO:0007669"/>
    <property type="project" value="TreeGrafter"/>
</dbReference>
<dbReference type="GO" id="GO:0009244">
    <property type="term" value="P:lipopolysaccharide core region biosynthetic process"/>
    <property type="evidence" value="ECO:0007669"/>
    <property type="project" value="TreeGrafter"/>
</dbReference>
<dbReference type="Pfam" id="PF01075">
    <property type="entry name" value="Glyco_transf_9"/>
    <property type="match status" value="1"/>
</dbReference>
<comment type="caution">
    <text evidence="3">The sequence shown here is derived from an EMBL/GenBank/DDBJ whole genome shotgun (WGS) entry which is preliminary data.</text>
</comment>
<dbReference type="GO" id="GO:0005829">
    <property type="term" value="C:cytosol"/>
    <property type="evidence" value="ECO:0007669"/>
    <property type="project" value="TreeGrafter"/>
</dbReference>
<gene>
    <name evidence="3" type="ORF">ENP34_03370</name>
</gene>
<dbReference type="PANTHER" id="PTHR30160">
    <property type="entry name" value="TETRAACYLDISACCHARIDE 4'-KINASE-RELATED"/>
    <property type="match status" value="1"/>
</dbReference>
<accession>A0A831TE58</accession>
<protein>
    <submittedName>
        <fullName evidence="3">Glycosyltransferase family 9 protein</fullName>
    </submittedName>
</protein>
<organism evidence="3">
    <name type="scientific">Thermorudis peleae</name>
    <dbReference type="NCBI Taxonomy" id="1382356"/>
    <lineage>
        <taxon>Bacteria</taxon>
        <taxon>Pseudomonadati</taxon>
        <taxon>Thermomicrobiota</taxon>
        <taxon>Thermomicrobia</taxon>
        <taxon>Thermomicrobia incertae sedis</taxon>
        <taxon>Thermorudis</taxon>
    </lineage>
</organism>
<dbReference type="InterPro" id="IPR002201">
    <property type="entry name" value="Glyco_trans_9"/>
</dbReference>
<dbReference type="EMBL" id="DSIY01000075">
    <property type="protein sequence ID" value="HEG90469.1"/>
    <property type="molecule type" value="Genomic_DNA"/>
</dbReference>
<proteinExistence type="predicted"/>
<evidence type="ECO:0000313" key="3">
    <source>
        <dbReference type="EMBL" id="HEG90469.1"/>
    </source>
</evidence>
<dbReference type="SUPFAM" id="SSF53756">
    <property type="entry name" value="UDP-Glycosyltransferase/glycogen phosphorylase"/>
    <property type="match status" value="1"/>
</dbReference>
<dbReference type="Gene3D" id="3.40.50.2000">
    <property type="entry name" value="Glycogen Phosphorylase B"/>
    <property type="match status" value="2"/>
</dbReference>
<reference evidence="3" key="1">
    <citation type="journal article" date="2020" name="mSystems">
        <title>Genome- and Community-Level Interaction Insights into Carbon Utilization and Element Cycling Functions of Hydrothermarchaeota in Hydrothermal Sediment.</title>
        <authorList>
            <person name="Zhou Z."/>
            <person name="Liu Y."/>
            <person name="Xu W."/>
            <person name="Pan J."/>
            <person name="Luo Z.H."/>
            <person name="Li M."/>
        </authorList>
    </citation>
    <scope>NUCLEOTIDE SEQUENCE [LARGE SCALE GENOMIC DNA]</scope>
    <source>
        <strain evidence="3">SpSt-210</strain>
    </source>
</reference>
<evidence type="ECO:0000256" key="1">
    <source>
        <dbReference type="ARBA" id="ARBA00022676"/>
    </source>
</evidence>